<dbReference type="PANTHER" id="PTHR21368">
    <property type="entry name" value="50S RIBOSOMAL PROTEIN L9"/>
    <property type="match status" value="1"/>
</dbReference>
<dbReference type="GO" id="GO:0005840">
    <property type="term" value="C:ribosome"/>
    <property type="evidence" value="ECO:0007669"/>
    <property type="project" value="UniProtKB-KW"/>
</dbReference>
<dbReference type="GO" id="GO:0019843">
    <property type="term" value="F:rRNA binding"/>
    <property type="evidence" value="ECO:0007669"/>
    <property type="project" value="UniProtKB-UniRule"/>
</dbReference>
<dbReference type="InterPro" id="IPR009027">
    <property type="entry name" value="Ribosomal_bL9/RNase_H1_N"/>
</dbReference>
<dbReference type="InterPro" id="IPR000244">
    <property type="entry name" value="Ribosomal_bL9"/>
</dbReference>
<dbReference type="InterPro" id="IPR036791">
    <property type="entry name" value="Ribosomal_bL9_C_sf"/>
</dbReference>
<dbReference type="SUPFAM" id="SSF55653">
    <property type="entry name" value="Ribosomal protein L9 C-domain"/>
    <property type="match status" value="1"/>
</dbReference>
<dbReference type="RefSeq" id="WP_098470049.1">
    <property type="nucleotide sequence ID" value="NZ_PDJD01000001.1"/>
</dbReference>
<evidence type="ECO:0000256" key="1">
    <source>
        <dbReference type="ARBA" id="ARBA00010605"/>
    </source>
</evidence>
<protein>
    <recommendedName>
        <fullName evidence="6 7">Large ribosomal subunit protein bL9</fullName>
    </recommendedName>
</protein>
<accession>A0A2A9D5Q5</accession>
<comment type="similarity">
    <text evidence="1 7">Belongs to the bacterial ribosomal protein bL9 family.</text>
</comment>
<dbReference type="SUPFAM" id="SSF55658">
    <property type="entry name" value="L9 N-domain-like"/>
    <property type="match status" value="1"/>
</dbReference>
<dbReference type="OrthoDB" id="9788336at2"/>
<dbReference type="Gene3D" id="3.40.5.10">
    <property type="entry name" value="Ribosomal protein L9, N-terminal domain"/>
    <property type="match status" value="1"/>
</dbReference>
<evidence type="ECO:0000313" key="9">
    <source>
        <dbReference type="EMBL" id="PFG21179.1"/>
    </source>
</evidence>
<dbReference type="FunFam" id="3.40.5.10:FF:000003">
    <property type="entry name" value="50S ribosomal protein L9"/>
    <property type="match status" value="1"/>
</dbReference>
<keyword evidence="5 7" id="KW-0687">Ribonucleoprotein</keyword>
<comment type="function">
    <text evidence="7">Binds to the 23S rRNA.</text>
</comment>
<comment type="caution">
    <text evidence="9">The sequence shown here is derived from an EMBL/GenBank/DDBJ whole genome shotgun (WGS) entry which is preliminary data.</text>
</comment>
<dbReference type="HAMAP" id="MF_00503">
    <property type="entry name" value="Ribosomal_bL9"/>
    <property type="match status" value="1"/>
</dbReference>
<dbReference type="InterPro" id="IPR020594">
    <property type="entry name" value="Ribosomal_bL9_bac/chp"/>
</dbReference>
<evidence type="ECO:0000256" key="2">
    <source>
        <dbReference type="ARBA" id="ARBA00022730"/>
    </source>
</evidence>
<evidence type="ECO:0000256" key="5">
    <source>
        <dbReference type="ARBA" id="ARBA00023274"/>
    </source>
</evidence>
<keyword evidence="3 7" id="KW-0694">RNA-binding</keyword>
<dbReference type="InterPro" id="IPR036935">
    <property type="entry name" value="Ribosomal_bL9_N_sf"/>
</dbReference>
<evidence type="ECO:0000256" key="3">
    <source>
        <dbReference type="ARBA" id="ARBA00022884"/>
    </source>
</evidence>
<evidence type="ECO:0000256" key="7">
    <source>
        <dbReference type="HAMAP-Rule" id="MF_00503"/>
    </source>
</evidence>
<dbReference type="NCBIfam" id="TIGR00158">
    <property type="entry name" value="L9"/>
    <property type="match status" value="1"/>
</dbReference>
<organism evidence="9 10">
    <name type="scientific">Serinibacter salmoneus</name>
    <dbReference type="NCBI Taxonomy" id="556530"/>
    <lineage>
        <taxon>Bacteria</taxon>
        <taxon>Bacillati</taxon>
        <taxon>Actinomycetota</taxon>
        <taxon>Actinomycetes</taxon>
        <taxon>Micrococcales</taxon>
        <taxon>Beutenbergiaceae</taxon>
        <taxon>Serinibacter</taxon>
    </lineage>
</organism>
<proteinExistence type="inferred from homology"/>
<evidence type="ECO:0000259" key="8">
    <source>
        <dbReference type="PROSITE" id="PS00651"/>
    </source>
</evidence>
<dbReference type="EMBL" id="PDJD01000001">
    <property type="protein sequence ID" value="PFG21179.1"/>
    <property type="molecule type" value="Genomic_DNA"/>
</dbReference>
<gene>
    <name evidence="7" type="primary">rplI</name>
    <name evidence="9" type="ORF">ATL40_2802</name>
</gene>
<dbReference type="Pfam" id="PF01281">
    <property type="entry name" value="Ribosomal_L9_N"/>
    <property type="match status" value="1"/>
</dbReference>
<dbReference type="Gene3D" id="3.10.430.100">
    <property type="entry name" value="Ribosomal protein L9, C-terminal domain"/>
    <property type="match status" value="1"/>
</dbReference>
<dbReference type="PROSITE" id="PS00651">
    <property type="entry name" value="RIBOSOMAL_L9"/>
    <property type="match status" value="1"/>
</dbReference>
<dbReference type="Proteomes" id="UP000224915">
    <property type="component" value="Unassembled WGS sequence"/>
</dbReference>
<dbReference type="GO" id="GO:0006412">
    <property type="term" value="P:translation"/>
    <property type="evidence" value="ECO:0007669"/>
    <property type="project" value="UniProtKB-UniRule"/>
</dbReference>
<sequence>MTKLILTHEVSGLGAPGDVVEVKDGYARNYLVPRGMATTWTKGAAKQVEAIQAARAKKAHDSVEAAAAVRDKIEATRFTVTANSGAGGRLFGTVTSKDIAAAVAEQGGPSIDRRSIEIKQHIKTTGAHMVVVHLHEGITAKLALDVVAA</sequence>
<reference evidence="9 10" key="1">
    <citation type="submission" date="2017-10" db="EMBL/GenBank/DDBJ databases">
        <title>Sequencing the genomes of 1000 actinobacteria strains.</title>
        <authorList>
            <person name="Klenk H.-P."/>
        </authorList>
    </citation>
    <scope>NUCLEOTIDE SEQUENCE [LARGE SCALE GENOMIC DNA]</scope>
    <source>
        <strain evidence="9 10">DSM 21801</strain>
    </source>
</reference>
<name>A0A2A9D5Q5_9MICO</name>
<evidence type="ECO:0000256" key="4">
    <source>
        <dbReference type="ARBA" id="ARBA00022980"/>
    </source>
</evidence>
<dbReference type="GO" id="GO:1990904">
    <property type="term" value="C:ribonucleoprotein complex"/>
    <property type="evidence" value="ECO:0007669"/>
    <property type="project" value="UniProtKB-KW"/>
</dbReference>
<dbReference type="Pfam" id="PF03948">
    <property type="entry name" value="Ribosomal_L9_C"/>
    <property type="match status" value="1"/>
</dbReference>
<keyword evidence="4 7" id="KW-0689">Ribosomal protein</keyword>
<keyword evidence="10" id="KW-1185">Reference proteome</keyword>
<dbReference type="InterPro" id="IPR020069">
    <property type="entry name" value="Ribosomal_bL9_C"/>
</dbReference>
<evidence type="ECO:0000256" key="6">
    <source>
        <dbReference type="ARBA" id="ARBA00035292"/>
    </source>
</evidence>
<keyword evidence="2 7" id="KW-0699">rRNA-binding</keyword>
<feature type="domain" description="Ribosomal protein L9" evidence="8">
    <location>
        <begin position="14"/>
        <end position="41"/>
    </location>
</feature>
<dbReference type="GO" id="GO:0003735">
    <property type="term" value="F:structural constituent of ribosome"/>
    <property type="evidence" value="ECO:0007669"/>
    <property type="project" value="InterPro"/>
</dbReference>
<dbReference type="AlphaFoldDB" id="A0A2A9D5Q5"/>
<dbReference type="InterPro" id="IPR020070">
    <property type="entry name" value="Ribosomal_bL9_N"/>
</dbReference>
<evidence type="ECO:0000313" key="10">
    <source>
        <dbReference type="Proteomes" id="UP000224915"/>
    </source>
</evidence>